<dbReference type="RefSeq" id="WP_345423631.1">
    <property type="nucleotide sequence ID" value="NZ_AP031496.1"/>
</dbReference>
<evidence type="ECO:0000313" key="2">
    <source>
        <dbReference type="Proteomes" id="UP001409585"/>
    </source>
</evidence>
<dbReference type="Pfam" id="PF05960">
    <property type="entry name" value="DUF885"/>
    <property type="match status" value="1"/>
</dbReference>
<evidence type="ECO:0000313" key="1">
    <source>
        <dbReference type="EMBL" id="GAA4947498.1"/>
    </source>
</evidence>
<comment type="caution">
    <text evidence="1">The sequence shown here is derived from an EMBL/GenBank/DDBJ whole genome shotgun (WGS) entry which is preliminary data.</text>
</comment>
<dbReference type="PANTHER" id="PTHR33361">
    <property type="entry name" value="GLR0591 PROTEIN"/>
    <property type="match status" value="1"/>
</dbReference>
<sequence>MHRHSRSFYFKYSVLVQLLLLIVGYIVWPSTVLASDYSQRLASVASNSKLTEQDKLYQLFDLIWQQSLADYPELGTYYGYPAAHNRWTDLTPTAMAERTQQTPQELSALANIDTSQLDPKASLEYQLVVKSLQDTQQQNEFYGPLAAGWLSPAPWPLSQMSGAHIEVPDVIASMPTSNLKDYENIVARLEGLPLLMEQVLGLLAESKDAELMPPKIVVQRVIEQVTGVLDQGVDDSSFLTSFERFPDTIKDRQQKQLKNAAINAVKDGVLPAYQTLRDYLEQTYLPAARVAVGASELPNGEAWYAYAARSYTTTELTPKEIHNIGLQEVKRIRKAMQSTMKSTGFEGSLSEFFTFLRTDPQFFFTEPEQLLQRYRDIAKQADPQLVKLFGTLPRLPYGVSPIPSYAEKSAPTAYYMSGTLEQGRAGVFFANTYDLKSRPKWEMVALTLHEAVPGHHLQIALAQEQEAAHDLVKNLFYTAFIEGWGLYSESLGEDMAMYDDPYDKFGQLTYEMWRAVRLVVDTGMHALGWSRQQAIDYFIENAGKSEHDITVEVDRYIAMPGQALAYKIGELKIKALRQQASEQLGEAFNLRDFHDAILEKGALPLDVLEQRTEQWIQHTKAQP</sequence>
<protein>
    <submittedName>
        <fullName evidence="1">DUF885 domain-containing protein</fullName>
    </submittedName>
</protein>
<organism evidence="1 2">
    <name type="scientific">Halioxenophilus aromaticivorans</name>
    <dbReference type="NCBI Taxonomy" id="1306992"/>
    <lineage>
        <taxon>Bacteria</taxon>
        <taxon>Pseudomonadati</taxon>
        <taxon>Pseudomonadota</taxon>
        <taxon>Gammaproteobacteria</taxon>
        <taxon>Alteromonadales</taxon>
        <taxon>Alteromonadaceae</taxon>
        <taxon>Halioxenophilus</taxon>
    </lineage>
</organism>
<dbReference type="AlphaFoldDB" id="A0AAV3U5N9"/>
<dbReference type="EMBL" id="BAABLX010000027">
    <property type="protein sequence ID" value="GAA4947498.1"/>
    <property type="molecule type" value="Genomic_DNA"/>
</dbReference>
<keyword evidence="2" id="KW-1185">Reference proteome</keyword>
<dbReference type="InterPro" id="IPR010281">
    <property type="entry name" value="DUF885"/>
</dbReference>
<dbReference type="PANTHER" id="PTHR33361:SF2">
    <property type="entry name" value="DUF885 DOMAIN-CONTAINING PROTEIN"/>
    <property type="match status" value="1"/>
</dbReference>
<dbReference type="Proteomes" id="UP001409585">
    <property type="component" value="Unassembled WGS sequence"/>
</dbReference>
<reference evidence="2" key="1">
    <citation type="journal article" date="2019" name="Int. J. Syst. Evol. Microbiol.">
        <title>The Global Catalogue of Microorganisms (GCM) 10K type strain sequencing project: providing services to taxonomists for standard genome sequencing and annotation.</title>
        <authorList>
            <consortium name="The Broad Institute Genomics Platform"/>
            <consortium name="The Broad Institute Genome Sequencing Center for Infectious Disease"/>
            <person name="Wu L."/>
            <person name="Ma J."/>
        </authorList>
    </citation>
    <scope>NUCLEOTIDE SEQUENCE [LARGE SCALE GENOMIC DNA]</scope>
    <source>
        <strain evidence="2">JCM 19134</strain>
    </source>
</reference>
<proteinExistence type="predicted"/>
<gene>
    <name evidence="1" type="ORF">GCM10025791_28920</name>
</gene>
<name>A0AAV3U5N9_9ALTE</name>
<accession>A0AAV3U5N9</accession>